<dbReference type="Gene3D" id="3.90.1150.10">
    <property type="entry name" value="Aspartate Aminotransferase, domain 1"/>
    <property type="match status" value="1"/>
</dbReference>
<keyword evidence="4" id="KW-1185">Reference proteome</keyword>
<dbReference type="Pfam" id="PF00155">
    <property type="entry name" value="Aminotran_1_2"/>
    <property type="match status" value="1"/>
</dbReference>
<reference evidence="3" key="2">
    <citation type="submission" date="2023-06" db="EMBL/GenBank/DDBJ databases">
        <authorList>
            <consortium name="Lawrence Berkeley National Laboratory"/>
            <person name="Mondo S.J."/>
            <person name="Hensen N."/>
            <person name="Bonometti L."/>
            <person name="Westerberg I."/>
            <person name="Brannstrom I.O."/>
            <person name="Guillou S."/>
            <person name="Cros-Aarteil S."/>
            <person name="Calhoun S."/>
            <person name="Haridas S."/>
            <person name="Kuo A."/>
            <person name="Pangilinan J."/>
            <person name="Riley R."/>
            <person name="Labutti K."/>
            <person name="Andreopoulos B."/>
            <person name="Lipzen A."/>
            <person name="Chen C."/>
            <person name="Yanf M."/>
            <person name="Daum C."/>
            <person name="Ng V."/>
            <person name="Clum A."/>
            <person name="Steindorff A."/>
            <person name="Ohm R."/>
            <person name="Martin F."/>
            <person name="Silar P."/>
            <person name="Natvig D."/>
            <person name="Lalanne C."/>
            <person name="Gautier V."/>
            <person name="Ament-Velasquez S.L."/>
            <person name="Kruys A."/>
            <person name="Hutchinson M.I."/>
            <person name="Powell A.J."/>
            <person name="Barry K."/>
            <person name="Miller A.N."/>
            <person name="Grigoriev I.V."/>
            <person name="Debuchy R."/>
            <person name="Gladieux P."/>
            <person name="Thoren M.H."/>
            <person name="Johannesson H."/>
        </authorList>
    </citation>
    <scope>NUCLEOTIDE SEQUENCE</scope>
    <source>
        <strain evidence="3">PSN324</strain>
    </source>
</reference>
<dbReference type="InterPro" id="IPR015424">
    <property type="entry name" value="PyrdxlP-dep_Trfase"/>
</dbReference>
<organism evidence="3 4">
    <name type="scientific">Cladorrhinum samala</name>
    <dbReference type="NCBI Taxonomy" id="585594"/>
    <lineage>
        <taxon>Eukaryota</taxon>
        <taxon>Fungi</taxon>
        <taxon>Dikarya</taxon>
        <taxon>Ascomycota</taxon>
        <taxon>Pezizomycotina</taxon>
        <taxon>Sordariomycetes</taxon>
        <taxon>Sordariomycetidae</taxon>
        <taxon>Sordariales</taxon>
        <taxon>Podosporaceae</taxon>
        <taxon>Cladorrhinum</taxon>
    </lineage>
</organism>
<dbReference type="PANTHER" id="PTHR43795">
    <property type="entry name" value="BIFUNCTIONAL ASPARTATE AMINOTRANSFERASE AND GLUTAMATE/ASPARTATE-PREPHENATE AMINOTRANSFERASE-RELATED"/>
    <property type="match status" value="1"/>
</dbReference>
<dbReference type="InterPro" id="IPR050478">
    <property type="entry name" value="Ethylene_sulfur-biosynth"/>
</dbReference>
<dbReference type="InterPro" id="IPR015422">
    <property type="entry name" value="PyrdxlP-dep_Trfase_small"/>
</dbReference>
<evidence type="ECO:0000259" key="2">
    <source>
        <dbReference type="Pfam" id="PF00155"/>
    </source>
</evidence>
<sequence>MMANISEAEAAAKTEFGLSSRGAHNHLHKRAWEFFEKCLATPWSPESPDGVVNLGVAENAMMHQEVKDFVEQNTKVDPVSQLTYGSGPKGSPRLKKALASFLNAQFDPRSPVDHGDIIVMAGVTSVIDALAWAICDDGEGIIIPQPFYTGFAFDIPTRARGVVIPAPFQDIEDYKGFDDVFDARMNAKTLANALEQAASKGIKAKAVILTNPHNPLGRCYSVEAIKEIARFCGHHQLHLISDEIYAKSVFSNPKAPDAVPFTSILSLDLADLIDSRLVHVAYGASKDFCANGLRLGMLYTQNKGVMEAVSSTSMLGWPPYILQDIWAAMLENKSYLDSFLETNQRLLAEQYAITTQFLDEQGIPYFANSNAGMFLWIDLRRLLAGVHSTEEALPELSRRKLSAEQVEKYLEREQVIFNKCAENKVLLASGSAFLTEEFGWFRLTFTPPREALLVGLERLRTAFEQLGRP</sequence>
<dbReference type="PRINTS" id="PR00753">
    <property type="entry name" value="ACCSYNTHASE"/>
</dbReference>
<dbReference type="InterPro" id="IPR004839">
    <property type="entry name" value="Aminotransferase_I/II_large"/>
</dbReference>
<evidence type="ECO:0000313" key="4">
    <source>
        <dbReference type="Proteomes" id="UP001321749"/>
    </source>
</evidence>
<dbReference type="EMBL" id="MU864936">
    <property type="protein sequence ID" value="KAK4465782.1"/>
    <property type="molecule type" value="Genomic_DNA"/>
</dbReference>
<dbReference type="GO" id="GO:0006520">
    <property type="term" value="P:amino acid metabolic process"/>
    <property type="evidence" value="ECO:0007669"/>
    <property type="project" value="TreeGrafter"/>
</dbReference>
<dbReference type="Gene3D" id="3.40.640.10">
    <property type="entry name" value="Type I PLP-dependent aspartate aminotransferase-like (Major domain)"/>
    <property type="match status" value="1"/>
</dbReference>
<protein>
    <submittedName>
        <fullName evidence="3">1-aminocyclopropane-1-carboxylate synthase</fullName>
    </submittedName>
</protein>
<dbReference type="GO" id="GO:0030170">
    <property type="term" value="F:pyridoxal phosphate binding"/>
    <property type="evidence" value="ECO:0007669"/>
    <property type="project" value="InterPro"/>
</dbReference>
<dbReference type="PANTHER" id="PTHR43795:SF39">
    <property type="entry name" value="AMINOTRANSFERASE CLASS I_CLASSII DOMAIN-CONTAINING PROTEIN"/>
    <property type="match status" value="1"/>
</dbReference>
<evidence type="ECO:0000256" key="1">
    <source>
        <dbReference type="ARBA" id="ARBA00022898"/>
    </source>
</evidence>
<feature type="domain" description="Aminotransferase class I/classII large" evidence="2">
    <location>
        <begin position="51"/>
        <end position="458"/>
    </location>
</feature>
<evidence type="ECO:0000313" key="3">
    <source>
        <dbReference type="EMBL" id="KAK4465782.1"/>
    </source>
</evidence>
<dbReference type="GO" id="GO:0008483">
    <property type="term" value="F:transaminase activity"/>
    <property type="evidence" value="ECO:0007669"/>
    <property type="project" value="TreeGrafter"/>
</dbReference>
<keyword evidence="1" id="KW-0663">Pyridoxal phosphate</keyword>
<dbReference type="SUPFAM" id="SSF53383">
    <property type="entry name" value="PLP-dependent transferases"/>
    <property type="match status" value="1"/>
</dbReference>
<dbReference type="CDD" id="cd00609">
    <property type="entry name" value="AAT_like"/>
    <property type="match status" value="1"/>
</dbReference>
<gene>
    <name evidence="3" type="ORF">QBC42DRAFT_260412</name>
</gene>
<comment type="caution">
    <text evidence="3">The sequence shown here is derived from an EMBL/GenBank/DDBJ whole genome shotgun (WGS) entry which is preliminary data.</text>
</comment>
<accession>A0AAV9HY30</accession>
<dbReference type="Proteomes" id="UP001321749">
    <property type="component" value="Unassembled WGS sequence"/>
</dbReference>
<dbReference type="InterPro" id="IPR015421">
    <property type="entry name" value="PyrdxlP-dep_Trfase_major"/>
</dbReference>
<name>A0AAV9HY30_9PEZI</name>
<proteinExistence type="predicted"/>
<reference evidence="3" key="1">
    <citation type="journal article" date="2023" name="Mol. Phylogenet. Evol.">
        <title>Genome-scale phylogeny and comparative genomics of the fungal order Sordariales.</title>
        <authorList>
            <person name="Hensen N."/>
            <person name="Bonometti L."/>
            <person name="Westerberg I."/>
            <person name="Brannstrom I.O."/>
            <person name="Guillou S."/>
            <person name="Cros-Aarteil S."/>
            <person name="Calhoun S."/>
            <person name="Haridas S."/>
            <person name="Kuo A."/>
            <person name="Mondo S."/>
            <person name="Pangilinan J."/>
            <person name="Riley R."/>
            <person name="LaButti K."/>
            <person name="Andreopoulos B."/>
            <person name="Lipzen A."/>
            <person name="Chen C."/>
            <person name="Yan M."/>
            <person name="Daum C."/>
            <person name="Ng V."/>
            <person name="Clum A."/>
            <person name="Steindorff A."/>
            <person name="Ohm R.A."/>
            <person name="Martin F."/>
            <person name="Silar P."/>
            <person name="Natvig D.O."/>
            <person name="Lalanne C."/>
            <person name="Gautier V."/>
            <person name="Ament-Velasquez S.L."/>
            <person name="Kruys A."/>
            <person name="Hutchinson M.I."/>
            <person name="Powell A.J."/>
            <person name="Barry K."/>
            <person name="Miller A.N."/>
            <person name="Grigoriev I.V."/>
            <person name="Debuchy R."/>
            <person name="Gladieux P."/>
            <person name="Hiltunen Thoren M."/>
            <person name="Johannesson H."/>
        </authorList>
    </citation>
    <scope>NUCLEOTIDE SEQUENCE</scope>
    <source>
        <strain evidence="3">PSN324</strain>
    </source>
</reference>
<dbReference type="AlphaFoldDB" id="A0AAV9HY30"/>